<proteinExistence type="predicted"/>
<gene>
    <name evidence="1" type="ORF">CEXT_810601</name>
</gene>
<name>A0AAV4QKM9_CAEEX</name>
<comment type="caution">
    <text evidence="1">The sequence shown here is derived from an EMBL/GenBank/DDBJ whole genome shotgun (WGS) entry which is preliminary data.</text>
</comment>
<reference evidence="1 2" key="1">
    <citation type="submission" date="2021-06" db="EMBL/GenBank/DDBJ databases">
        <title>Caerostris extrusa draft genome.</title>
        <authorList>
            <person name="Kono N."/>
            <person name="Arakawa K."/>
        </authorList>
    </citation>
    <scope>NUCLEOTIDE SEQUENCE [LARGE SCALE GENOMIC DNA]</scope>
</reference>
<evidence type="ECO:0000313" key="2">
    <source>
        <dbReference type="Proteomes" id="UP001054945"/>
    </source>
</evidence>
<dbReference type="EMBL" id="BPLR01006420">
    <property type="protein sequence ID" value="GIY09715.1"/>
    <property type="molecule type" value="Genomic_DNA"/>
</dbReference>
<organism evidence="1 2">
    <name type="scientific">Caerostris extrusa</name>
    <name type="common">Bark spider</name>
    <name type="synonym">Caerostris bankana</name>
    <dbReference type="NCBI Taxonomy" id="172846"/>
    <lineage>
        <taxon>Eukaryota</taxon>
        <taxon>Metazoa</taxon>
        <taxon>Ecdysozoa</taxon>
        <taxon>Arthropoda</taxon>
        <taxon>Chelicerata</taxon>
        <taxon>Arachnida</taxon>
        <taxon>Araneae</taxon>
        <taxon>Araneomorphae</taxon>
        <taxon>Entelegynae</taxon>
        <taxon>Araneoidea</taxon>
        <taxon>Araneidae</taxon>
        <taxon>Caerostris</taxon>
    </lineage>
</organism>
<dbReference type="Proteomes" id="UP001054945">
    <property type="component" value="Unassembled WGS sequence"/>
</dbReference>
<accession>A0AAV4QKM9</accession>
<keyword evidence="2" id="KW-1185">Reference proteome</keyword>
<dbReference type="AlphaFoldDB" id="A0AAV4QKM9"/>
<sequence length="73" mass="7915">MNCSILGAPPVDVQNPSILNVTRKQPITTAALTPPIRCMKIPFGTHLSIPLNGSVPMNFRKDIGKQPHEVLSL</sequence>
<protein>
    <submittedName>
        <fullName evidence="1">Uncharacterized protein</fullName>
    </submittedName>
</protein>
<evidence type="ECO:0000313" key="1">
    <source>
        <dbReference type="EMBL" id="GIY09715.1"/>
    </source>
</evidence>